<keyword evidence="3" id="KW-1185">Reference proteome</keyword>
<dbReference type="EMBL" id="CAKOFQ010008038">
    <property type="protein sequence ID" value="CAH2011137.1"/>
    <property type="molecule type" value="Genomic_DNA"/>
</dbReference>
<name>A0A9P0MDE4_ACAOB</name>
<proteinExistence type="predicted"/>
<protein>
    <submittedName>
        <fullName evidence="2">Uncharacterized protein</fullName>
    </submittedName>
</protein>
<accession>A0A9P0MDE4</accession>
<dbReference type="AlphaFoldDB" id="A0A9P0MDE4"/>
<gene>
    <name evidence="2" type="ORF">ACAOBT_LOCUS31987</name>
</gene>
<dbReference type="Proteomes" id="UP001152888">
    <property type="component" value="Unassembled WGS sequence"/>
</dbReference>
<evidence type="ECO:0000313" key="3">
    <source>
        <dbReference type="Proteomes" id="UP001152888"/>
    </source>
</evidence>
<evidence type="ECO:0000313" key="2">
    <source>
        <dbReference type="EMBL" id="CAH2011137.1"/>
    </source>
</evidence>
<feature type="region of interest" description="Disordered" evidence="1">
    <location>
        <begin position="1"/>
        <end position="22"/>
    </location>
</feature>
<organism evidence="2 3">
    <name type="scientific">Acanthoscelides obtectus</name>
    <name type="common">Bean weevil</name>
    <name type="synonym">Bruchus obtectus</name>
    <dbReference type="NCBI Taxonomy" id="200917"/>
    <lineage>
        <taxon>Eukaryota</taxon>
        <taxon>Metazoa</taxon>
        <taxon>Ecdysozoa</taxon>
        <taxon>Arthropoda</taxon>
        <taxon>Hexapoda</taxon>
        <taxon>Insecta</taxon>
        <taxon>Pterygota</taxon>
        <taxon>Neoptera</taxon>
        <taxon>Endopterygota</taxon>
        <taxon>Coleoptera</taxon>
        <taxon>Polyphaga</taxon>
        <taxon>Cucujiformia</taxon>
        <taxon>Chrysomeloidea</taxon>
        <taxon>Chrysomelidae</taxon>
        <taxon>Bruchinae</taxon>
        <taxon>Bruchini</taxon>
        <taxon>Acanthoscelides</taxon>
    </lineage>
</organism>
<evidence type="ECO:0000256" key="1">
    <source>
        <dbReference type="SAM" id="MobiDB-lite"/>
    </source>
</evidence>
<feature type="compositionally biased region" description="Low complexity" evidence="1">
    <location>
        <begin position="1"/>
        <end position="14"/>
    </location>
</feature>
<sequence length="85" mass="9430">MLASPSSEASSPTSHPYHDVRHPYPSVNLTFLICAIRGTTSKLINILAIFGCVEKISSVFVSRDILWERGRRSCGFTSSTETIRE</sequence>
<reference evidence="2" key="1">
    <citation type="submission" date="2022-03" db="EMBL/GenBank/DDBJ databases">
        <authorList>
            <person name="Sayadi A."/>
        </authorList>
    </citation>
    <scope>NUCLEOTIDE SEQUENCE</scope>
</reference>
<comment type="caution">
    <text evidence="2">The sequence shown here is derived from an EMBL/GenBank/DDBJ whole genome shotgun (WGS) entry which is preliminary data.</text>
</comment>